<name>A0ABS9BGR5_9BACT</name>
<gene>
    <name evidence="7" type="ORF">L0U88_09695</name>
</gene>
<organism evidence="7 8">
    <name type="scientific">Flavihumibacter fluminis</name>
    <dbReference type="NCBI Taxonomy" id="2909236"/>
    <lineage>
        <taxon>Bacteria</taxon>
        <taxon>Pseudomonadati</taxon>
        <taxon>Bacteroidota</taxon>
        <taxon>Chitinophagia</taxon>
        <taxon>Chitinophagales</taxon>
        <taxon>Chitinophagaceae</taxon>
        <taxon>Flavihumibacter</taxon>
    </lineage>
</organism>
<sequence>MKKIAVASVLTISVIMFSAFVQNPKEASIKRGKEVYDNNCMSCHQENGEGIEGSFPPLAKSDYFQKDPKKIITVILKGLNEEIKVNGKTYNMMMPEQSYLSDEEIADVTNYVANSWGNKSKAVFTPAQVKAARN</sequence>
<evidence type="ECO:0000256" key="1">
    <source>
        <dbReference type="ARBA" id="ARBA00022617"/>
    </source>
</evidence>
<feature type="signal peptide" evidence="5">
    <location>
        <begin position="1"/>
        <end position="21"/>
    </location>
</feature>
<dbReference type="InterPro" id="IPR036909">
    <property type="entry name" value="Cyt_c-like_dom_sf"/>
</dbReference>
<evidence type="ECO:0000256" key="3">
    <source>
        <dbReference type="ARBA" id="ARBA00023004"/>
    </source>
</evidence>
<dbReference type="Proteomes" id="UP001200145">
    <property type="component" value="Unassembled WGS sequence"/>
</dbReference>
<evidence type="ECO:0000313" key="8">
    <source>
        <dbReference type="Proteomes" id="UP001200145"/>
    </source>
</evidence>
<evidence type="ECO:0000259" key="6">
    <source>
        <dbReference type="PROSITE" id="PS51007"/>
    </source>
</evidence>
<keyword evidence="5" id="KW-0732">Signal</keyword>
<dbReference type="InterPro" id="IPR009056">
    <property type="entry name" value="Cyt_c-like_dom"/>
</dbReference>
<keyword evidence="1 4" id="KW-0349">Heme</keyword>
<keyword evidence="8" id="KW-1185">Reference proteome</keyword>
<proteinExistence type="predicted"/>
<dbReference type="PROSITE" id="PS51007">
    <property type="entry name" value="CYTC"/>
    <property type="match status" value="1"/>
</dbReference>
<dbReference type="Pfam" id="PF00034">
    <property type="entry name" value="Cytochrom_C"/>
    <property type="match status" value="1"/>
</dbReference>
<evidence type="ECO:0000256" key="2">
    <source>
        <dbReference type="ARBA" id="ARBA00022723"/>
    </source>
</evidence>
<feature type="chain" id="PRO_5045601419" evidence="5">
    <location>
        <begin position="22"/>
        <end position="134"/>
    </location>
</feature>
<dbReference type="PANTHER" id="PTHR35008">
    <property type="entry name" value="BLL4482 PROTEIN-RELATED"/>
    <property type="match status" value="1"/>
</dbReference>
<feature type="domain" description="Cytochrome c" evidence="6">
    <location>
        <begin position="27"/>
        <end position="116"/>
    </location>
</feature>
<evidence type="ECO:0000256" key="4">
    <source>
        <dbReference type="PROSITE-ProRule" id="PRU00433"/>
    </source>
</evidence>
<dbReference type="SUPFAM" id="SSF46626">
    <property type="entry name" value="Cytochrome c"/>
    <property type="match status" value="1"/>
</dbReference>
<evidence type="ECO:0000313" key="7">
    <source>
        <dbReference type="EMBL" id="MCF1714897.1"/>
    </source>
</evidence>
<dbReference type="EMBL" id="JAKEVY010000002">
    <property type="protein sequence ID" value="MCF1714897.1"/>
    <property type="molecule type" value="Genomic_DNA"/>
</dbReference>
<dbReference type="PANTHER" id="PTHR35008:SF8">
    <property type="entry name" value="ALCOHOL DEHYDROGENASE CYTOCHROME C SUBUNIT"/>
    <property type="match status" value="1"/>
</dbReference>
<dbReference type="RefSeq" id="WP_234865848.1">
    <property type="nucleotide sequence ID" value="NZ_JAKEVY010000002.1"/>
</dbReference>
<protein>
    <submittedName>
        <fullName evidence="7">Cytochrome c</fullName>
    </submittedName>
</protein>
<dbReference type="Gene3D" id="1.10.760.10">
    <property type="entry name" value="Cytochrome c-like domain"/>
    <property type="match status" value="1"/>
</dbReference>
<keyword evidence="2 4" id="KW-0479">Metal-binding</keyword>
<accession>A0ABS9BGR5</accession>
<comment type="caution">
    <text evidence="7">The sequence shown here is derived from an EMBL/GenBank/DDBJ whole genome shotgun (WGS) entry which is preliminary data.</text>
</comment>
<reference evidence="7 8" key="1">
    <citation type="submission" date="2022-01" db="EMBL/GenBank/DDBJ databases">
        <title>Flavihumibacter sp. nov., isolated from sediment of a river.</title>
        <authorList>
            <person name="Liu H."/>
        </authorList>
    </citation>
    <scope>NUCLEOTIDE SEQUENCE [LARGE SCALE GENOMIC DNA]</scope>
    <source>
        <strain evidence="7 8">RY-1</strain>
    </source>
</reference>
<keyword evidence="3 4" id="KW-0408">Iron</keyword>
<evidence type="ECO:0000256" key="5">
    <source>
        <dbReference type="SAM" id="SignalP"/>
    </source>
</evidence>
<dbReference type="InterPro" id="IPR051459">
    <property type="entry name" value="Cytochrome_c-type_DH"/>
</dbReference>